<evidence type="ECO:0000313" key="3">
    <source>
        <dbReference type="Proteomes" id="UP000224634"/>
    </source>
</evidence>
<dbReference type="STRING" id="1447883.A0A2B7X5V5"/>
<dbReference type="AlphaFoldDB" id="A0A2B7X5V5"/>
<dbReference type="OrthoDB" id="5424209at2759"/>
<reference evidence="2 3" key="1">
    <citation type="submission" date="2017-10" db="EMBL/GenBank/DDBJ databases">
        <title>Comparative genomics in systemic dimorphic fungi from Ajellomycetaceae.</title>
        <authorList>
            <person name="Munoz J.F."/>
            <person name="Mcewen J.G."/>
            <person name="Clay O.K."/>
            <person name="Cuomo C.A."/>
        </authorList>
    </citation>
    <scope>NUCLEOTIDE SEQUENCE [LARGE SCALE GENOMIC DNA]</scope>
    <source>
        <strain evidence="2 3">UAMH7299</strain>
    </source>
</reference>
<evidence type="ECO:0000313" key="2">
    <source>
        <dbReference type="EMBL" id="PGH04112.1"/>
    </source>
</evidence>
<sequence length="198" mass="22426">MTDLTPHRRGPLYERAYASPVLLSSDDDDSTSLPSTPLDADNRRRRILGSRSSASRPVFVRAKKQKLDGSWLKASKEIHEYVTRNYNELGYFSVEIYENRAFTPYRYSSVLANDTIVHKWGAVKNTILHKIPLHDVVALECVRVGRGVSCLDNPPTVLVTVAKYWDGDWQAILDMLVETLYSFELHMVAAIITATPDE</sequence>
<gene>
    <name evidence="2" type="ORF">AJ80_08574</name>
</gene>
<feature type="region of interest" description="Disordered" evidence="1">
    <location>
        <begin position="23"/>
        <end position="47"/>
    </location>
</feature>
<name>A0A2B7X5V5_POLH7</name>
<dbReference type="EMBL" id="PDNA01000203">
    <property type="protein sequence ID" value="PGH04112.1"/>
    <property type="molecule type" value="Genomic_DNA"/>
</dbReference>
<protein>
    <submittedName>
        <fullName evidence="2">Uncharacterized protein</fullName>
    </submittedName>
</protein>
<organism evidence="2 3">
    <name type="scientific">Polytolypa hystricis (strain UAMH7299)</name>
    <dbReference type="NCBI Taxonomy" id="1447883"/>
    <lineage>
        <taxon>Eukaryota</taxon>
        <taxon>Fungi</taxon>
        <taxon>Dikarya</taxon>
        <taxon>Ascomycota</taxon>
        <taxon>Pezizomycotina</taxon>
        <taxon>Eurotiomycetes</taxon>
        <taxon>Eurotiomycetidae</taxon>
        <taxon>Onygenales</taxon>
        <taxon>Onygenales incertae sedis</taxon>
        <taxon>Polytolypa</taxon>
    </lineage>
</organism>
<accession>A0A2B7X5V5</accession>
<keyword evidence="3" id="KW-1185">Reference proteome</keyword>
<evidence type="ECO:0000256" key="1">
    <source>
        <dbReference type="SAM" id="MobiDB-lite"/>
    </source>
</evidence>
<comment type="caution">
    <text evidence="2">The sequence shown here is derived from an EMBL/GenBank/DDBJ whole genome shotgun (WGS) entry which is preliminary data.</text>
</comment>
<proteinExistence type="predicted"/>
<dbReference type="Proteomes" id="UP000224634">
    <property type="component" value="Unassembled WGS sequence"/>
</dbReference>